<feature type="compositionally biased region" description="Pro residues" evidence="1">
    <location>
        <begin position="44"/>
        <end position="57"/>
    </location>
</feature>
<evidence type="ECO:0000313" key="3">
    <source>
        <dbReference type="Proteomes" id="UP000324222"/>
    </source>
</evidence>
<organism evidence="2 3">
    <name type="scientific">Portunus trituberculatus</name>
    <name type="common">Swimming crab</name>
    <name type="synonym">Neptunus trituberculatus</name>
    <dbReference type="NCBI Taxonomy" id="210409"/>
    <lineage>
        <taxon>Eukaryota</taxon>
        <taxon>Metazoa</taxon>
        <taxon>Ecdysozoa</taxon>
        <taxon>Arthropoda</taxon>
        <taxon>Crustacea</taxon>
        <taxon>Multicrustacea</taxon>
        <taxon>Malacostraca</taxon>
        <taxon>Eumalacostraca</taxon>
        <taxon>Eucarida</taxon>
        <taxon>Decapoda</taxon>
        <taxon>Pleocyemata</taxon>
        <taxon>Brachyura</taxon>
        <taxon>Eubrachyura</taxon>
        <taxon>Portunoidea</taxon>
        <taxon>Portunidae</taxon>
        <taxon>Portuninae</taxon>
        <taxon>Portunus</taxon>
    </lineage>
</organism>
<name>A0A5B7JHH2_PORTR</name>
<evidence type="ECO:0000313" key="2">
    <source>
        <dbReference type="EMBL" id="MPC97521.1"/>
    </source>
</evidence>
<feature type="region of interest" description="Disordered" evidence="1">
    <location>
        <begin position="28"/>
        <end position="74"/>
    </location>
</feature>
<comment type="caution">
    <text evidence="2">The sequence shown here is derived from an EMBL/GenBank/DDBJ whole genome shotgun (WGS) entry which is preliminary data.</text>
</comment>
<evidence type="ECO:0000256" key="1">
    <source>
        <dbReference type="SAM" id="MobiDB-lite"/>
    </source>
</evidence>
<dbReference type="Proteomes" id="UP000324222">
    <property type="component" value="Unassembled WGS sequence"/>
</dbReference>
<keyword evidence="3" id="KW-1185">Reference proteome</keyword>
<proteinExistence type="predicted"/>
<protein>
    <submittedName>
        <fullName evidence="2">Uncharacterized protein</fullName>
    </submittedName>
</protein>
<sequence>MEDIYFSFSAFLGHCGAAGVLLPGQVERPVSPAHHASNTEDATPPTPAPRTTPPRHPSPGNRRKTNSWLPGVMRPGVRGWEDEAWRVGAVGVGAARVNSTADDNFFVAARVSR</sequence>
<dbReference type="EMBL" id="VSRR010110365">
    <property type="protein sequence ID" value="MPC97521.1"/>
    <property type="molecule type" value="Genomic_DNA"/>
</dbReference>
<reference evidence="2 3" key="1">
    <citation type="submission" date="2019-05" db="EMBL/GenBank/DDBJ databases">
        <title>Another draft genome of Portunus trituberculatus and its Hox gene families provides insights of decapod evolution.</title>
        <authorList>
            <person name="Jeong J.-H."/>
            <person name="Song I."/>
            <person name="Kim S."/>
            <person name="Choi T."/>
            <person name="Kim D."/>
            <person name="Ryu S."/>
            <person name="Kim W."/>
        </authorList>
    </citation>
    <scope>NUCLEOTIDE SEQUENCE [LARGE SCALE GENOMIC DNA]</scope>
    <source>
        <tissue evidence="2">Muscle</tissue>
    </source>
</reference>
<dbReference type="AlphaFoldDB" id="A0A5B7JHH2"/>
<gene>
    <name evidence="2" type="ORF">E2C01_092838</name>
</gene>
<accession>A0A5B7JHH2</accession>